<dbReference type="Gene3D" id="3.30.950.10">
    <property type="entry name" value="Methyltransferase, Cobalt-precorrin-4 Transmethylase, Domain 2"/>
    <property type="match status" value="1"/>
</dbReference>
<evidence type="ECO:0000313" key="8">
    <source>
        <dbReference type="EMBL" id="PSR22560.1"/>
    </source>
</evidence>
<evidence type="ECO:0000256" key="4">
    <source>
        <dbReference type="ARBA" id="ARBA00022691"/>
    </source>
</evidence>
<dbReference type="InterPro" id="IPR050161">
    <property type="entry name" value="Siro_Cobalamin_biosynth"/>
</dbReference>
<dbReference type="AlphaFoldDB" id="A0A2T2WK03"/>
<dbReference type="InterPro" id="IPR014777">
    <property type="entry name" value="4pyrrole_Mease_sub1"/>
</dbReference>
<dbReference type="GO" id="GO:0004851">
    <property type="term" value="F:uroporphyrin-III C-methyltransferase activity"/>
    <property type="evidence" value="ECO:0007669"/>
    <property type="project" value="UniProtKB-EC"/>
</dbReference>
<comment type="similarity">
    <text evidence="6">Belongs to the precorrin methyltransferase family.</text>
</comment>
<dbReference type="Gene3D" id="3.40.1010.10">
    <property type="entry name" value="Cobalt-precorrin-4 Transmethylase, Domain 1"/>
    <property type="match status" value="1"/>
</dbReference>
<dbReference type="InterPro" id="IPR000878">
    <property type="entry name" value="4pyrrol_Mease"/>
</dbReference>
<evidence type="ECO:0000313" key="9">
    <source>
        <dbReference type="Proteomes" id="UP000241848"/>
    </source>
</evidence>
<evidence type="ECO:0000256" key="2">
    <source>
        <dbReference type="ARBA" id="ARBA00022603"/>
    </source>
</evidence>
<dbReference type="FunFam" id="3.40.1010.10:FF:000001">
    <property type="entry name" value="Siroheme synthase"/>
    <property type="match status" value="1"/>
</dbReference>
<keyword evidence="5" id="KW-0627">Porphyrin biosynthesis</keyword>
<keyword evidence="4" id="KW-0949">S-adenosyl-L-methionine</keyword>
<sequence length="297" mass="31138">MADTVWCVAKRDFSPPRSDDAPPVTDTGRRARNGEVDALSAKVKGYVYLVGAGPGSADLLTVRAVQLLARADAVLYDHLISPEVLGYVRVGAIQECVGKEPGGLGWPQDRINHRLIVLAQCGQQVVRLKGGDPFVFGRGGEELLALAEAGIVAEVVPGVSSAWSAPALANIPVTMRGVSAGVVVLSGHAPARLAWDALVKSGCTLVFLMAMAKTREISRHLIAHGLDAMTPVAIVERAGTSCARTVMSSVVQLPDAVVQHGLTSPAVIVVGNVAKVPERVQKALALAQWRVGEEATK</sequence>
<comment type="caution">
    <text evidence="8">The sequence shown here is derived from an EMBL/GenBank/DDBJ whole genome shotgun (WGS) entry which is preliminary data.</text>
</comment>
<name>A0A2T2WK03_9FIRM</name>
<evidence type="ECO:0000256" key="1">
    <source>
        <dbReference type="ARBA" id="ARBA00012162"/>
    </source>
</evidence>
<organism evidence="8 9">
    <name type="scientific">Sulfobacillus acidophilus</name>
    <dbReference type="NCBI Taxonomy" id="53633"/>
    <lineage>
        <taxon>Bacteria</taxon>
        <taxon>Bacillati</taxon>
        <taxon>Bacillota</taxon>
        <taxon>Clostridia</taxon>
        <taxon>Eubacteriales</taxon>
        <taxon>Clostridiales Family XVII. Incertae Sedis</taxon>
        <taxon>Sulfobacillus</taxon>
    </lineage>
</organism>
<dbReference type="SUPFAM" id="SSF53790">
    <property type="entry name" value="Tetrapyrrole methylase"/>
    <property type="match status" value="1"/>
</dbReference>
<dbReference type="EMBL" id="PXYV01000015">
    <property type="protein sequence ID" value="PSR22560.1"/>
    <property type="molecule type" value="Genomic_DNA"/>
</dbReference>
<evidence type="ECO:0000256" key="6">
    <source>
        <dbReference type="RuleBase" id="RU003960"/>
    </source>
</evidence>
<dbReference type="InterPro" id="IPR035996">
    <property type="entry name" value="4pyrrol_Methylase_sf"/>
</dbReference>
<gene>
    <name evidence="8" type="primary">cobA</name>
    <name evidence="8" type="ORF">C7B45_06450</name>
</gene>
<evidence type="ECO:0000256" key="5">
    <source>
        <dbReference type="ARBA" id="ARBA00023244"/>
    </source>
</evidence>
<protein>
    <recommendedName>
        <fullName evidence="1">uroporphyrinogen-III C-methyltransferase</fullName>
        <ecNumber evidence="1">2.1.1.107</ecNumber>
    </recommendedName>
</protein>
<dbReference type="NCBIfam" id="NF004790">
    <property type="entry name" value="PRK06136.1"/>
    <property type="match status" value="1"/>
</dbReference>
<dbReference type="GO" id="GO:0032259">
    <property type="term" value="P:methylation"/>
    <property type="evidence" value="ECO:0007669"/>
    <property type="project" value="UniProtKB-KW"/>
</dbReference>
<keyword evidence="2 6" id="KW-0489">Methyltransferase</keyword>
<feature type="domain" description="Tetrapyrrole methylase" evidence="7">
    <location>
        <begin position="47"/>
        <end position="246"/>
    </location>
</feature>
<dbReference type="PROSITE" id="PS00840">
    <property type="entry name" value="SUMT_2"/>
    <property type="match status" value="1"/>
</dbReference>
<dbReference type="InterPro" id="IPR014776">
    <property type="entry name" value="4pyrrole_Mease_sub2"/>
</dbReference>
<evidence type="ECO:0000256" key="3">
    <source>
        <dbReference type="ARBA" id="ARBA00022679"/>
    </source>
</evidence>
<dbReference type="PROSITE" id="PS00839">
    <property type="entry name" value="SUMT_1"/>
    <property type="match status" value="1"/>
</dbReference>
<dbReference type="Proteomes" id="UP000241848">
    <property type="component" value="Unassembled WGS sequence"/>
</dbReference>
<dbReference type="InterPro" id="IPR006366">
    <property type="entry name" value="CobA/CysG_C"/>
</dbReference>
<dbReference type="InterPro" id="IPR003043">
    <property type="entry name" value="Uropor_MeTrfase_CS"/>
</dbReference>
<dbReference type="NCBIfam" id="TIGR01469">
    <property type="entry name" value="cobA_cysG_Cterm"/>
    <property type="match status" value="1"/>
</dbReference>
<accession>A0A2T2WK03</accession>
<dbReference type="Pfam" id="PF00590">
    <property type="entry name" value="TP_methylase"/>
    <property type="match status" value="1"/>
</dbReference>
<dbReference type="EC" id="2.1.1.107" evidence="1"/>
<evidence type="ECO:0000259" key="7">
    <source>
        <dbReference type="Pfam" id="PF00590"/>
    </source>
</evidence>
<keyword evidence="3 6" id="KW-0808">Transferase</keyword>
<dbReference type="PANTHER" id="PTHR45790">
    <property type="entry name" value="SIROHEME SYNTHASE-RELATED"/>
    <property type="match status" value="1"/>
</dbReference>
<reference evidence="8 9" key="1">
    <citation type="journal article" date="2014" name="BMC Genomics">
        <title>Comparison of environmental and isolate Sulfobacillus genomes reveals diverse carbon, sulfur, nitrogen, and hydrogen metabolisms.</title>
        <authorList>
            <person name="Justice N.B."/>
            <person name="Norman A."/>
            <person name="Brown C.T."/>
            <person name="Singh A."/>
            <person name="Thomas B.C."/>
            <person name="Banfield J.F."/>
        </authorList>
    </citation>
    <scope>NUCLEOTIDE SEQUENCE [LARGE SCALE GENOMIC DNA]</scope>
    <source>
        <strain evidence="8">AMDSBA3</strain>
    </source>
</reference>
<dbReference type="PANTHER" id="PTHR45790:SF3">
    <property type="entry name" value="S-ADENOSYL-L-METHIONINE-DEPENDENT UROPORPHYRINOGEN III METHYLTRANSFERASE, CHLOROPLASTIC"/>
    <property type="match status" value="1"/>
</dbReference>
<dbReference type="CDD" id="cd11642">
    <property type="entry name" value="SUMT"/>
    <property type="match status" value="1"/>
</dbReference>
<dbReference type="GO" id="GO:0019354">
    <property type="term" value="P:siroheme biosynthetic process"/>
    <property type="evidence" value="ECO:0007669"/>
    <property type="project" value="InterPro"/>
</dbReference>
<proteinExistence type="inferred from homology"/>